<sequence>MKPAVTHDGLVPGSEMDRGIRGGWPLVLSSRKTPLETGQALPFTTGRREKSKH</sequence>
<dbReference type="AlphaFoldDB" id="A0A8I1AV10"/>
<dbReference type="EMBL" id="JAEDXG010000054">
    <property type="protein sequence ID" value="MBH9701839.1"/>
    <property type="molecule type" value="Genomic_DNA"/>
</dbReference>
<comment type="caution">
    <text evidence="2">The sequence shown here is derived from an EMBL/GenBank/DDBJ whole genome shotgun (WGS) entry which is preliminary data.</text>
</comment>
<evidence type="ECO:0000313" key="3">
    <source>
        <dbReference type="Proteomes" id="UP000645612"/>
    </source>
</evidence>
<evidence type="ECO:0000256" key="1">
    <source>
        <dbReference type="SAM" id="MobiDB-lite"/>
    </source>
</evidence>
<protein>
    <submittedName>
        <fullName evidence="2">Toxin-antitoxin system, toxin component</fullName>
    </submittedName>
</protein>
<accession>A0A8I1AV10</accession>
<name>A0A8I1AV10_BURCE</name>
<organism evidence="2 3">
    <name type="scientific">Burkholderia cepacia</name>
    <name type="common">Pseudomonas cepacia</name>
    <dbReference type="NCBI Taxonomy" id="292"/>
    <lineage>
        <taxon>Bacteria</taxon>
        <taxon>Pseudomonadati</taxon>
        <taxon>Pseudomonadota</taxon>
        <taxon>Betaproteobacteria</taxon>
        <taxon>Burkholderiales</taxon>
        <taxon>Burkholderiaceae</taxon>
        <taxon>Burkholderia</taxon>
        <taxon>Burkholderia cepacia complex</taxon>
    </lineage>
</organism>
<gene>
    <name evidence="2" type="ORF">JAO13_35935</name>
</gene>
<evidence type="ECO:0000313" key="2">
    <source>
        <dbReference type="EMBL" id="MBH9701839.1"/>
    </source>
</evidence>
<feature type="region of interest" description="Disordered" evidence="1">
    <location>
        <begin position="1"/>
        <end position="53"/>
    </location>
</feature>
<dbReference type="Proteomes" id="UP000645612">
    <property type="component" value="Unassembled WGS sequence"/>
</dbReference>
<proteinExistence type="predicted"/>
<reference evidence="2" key="1">
    <citation type="submission" date="2020-12" db="EMBL/GenBank/DDBJ databases">
        <title>Burkholderia cepacia complex in Mexico.</title>
        <authorList>
            <person name="Estrada P."/>
        </authorList>
    </citation>
    <scope>NUCLEOTIDE SEQUENCE</scope>
    <source>
        <strain evidence="2">871</strain>
    </source>
</reference>